<dbReference type="STRING" id="1419482.SAMN05444266_103172"/>
<evidence type="ECO:0000313" key="3">
    <source>
        <dbReference type="Proteomes" id="UP000184420"/>
    </source>
</evidence>
<dbReference type="SUPFAM" id="SSF50129">
    <property type="entry name" value="GroES-like"/>
    <property type="match status" value="1"/>
</dbReference>
<dbReference type="InterPro" id="IPR051397">
    <property type="entry name" value="Zn-ADH-like_protein"/>
</dbReference>
<dbReference type="PANTHER" id="PTHR43677">
    <property type="entry name" value="SHORT-CHAIN DEHYDROGENASE/REDUCTASE"/>
    <property type="match status" value="1"/>
</dbReference>
<dbReference type="InterPro" id="IPR020843">
    <property type="entry name" value="ER"/>
</dbReference>
<dbReference type="GO" id="GO:0016491">
    <property type="term" value="F:oxidoreductase activity"/>
    <property type="evidence" value="ECO:0007669"/>
    <property type="project" value="InterPro"/>
</dbReference>
<dbReference type="Gene3D" id="3.40.50.720">
    <property type="entry name" value="NAD(P)-binding Rossmann-like Domain"/>
    <property type="match status" value="1"/>
</dbReference>
<dbReference type="RefSeq" id="WP_073079874.1">
    <property type="nucleotide sequence ID" value="NZ_FRBL01000003.1"/>
</dbReference>
<evidence type="ECO:0000313" key="2">
    <source>
        <dbReference type="EMBL" id="SHL39073.1"/>
    </source>
</evidence>
<proteinExistence type="predicted"/>
<reference evidence="2 3" key="1">
    <citation type="submission" date="2016-11" db="EMBL/GenBank/DDBJ databases">
        <authorList>
            <person name="Jaros S."/>
            <person name="Januszkiewicz K."/>
            <person name="Wedrychowicz H."/>
        </authorList>
    </citation>
    <scope>NUCLEOTIDE SEQUENCE [LARGE SCALE GENOMIC DNA]</scope>
    <source>
        <strain evidence="2 3">DSM 27406</strain>
    </source>
</reference>
<dbReference type="OrthoDB" id="9787435at2"/>
<dbReference type="PANTHER" id="PTHR43677:SF11">
    <property type="entry name" value="ZINC-CONTAINING ALCOHOL DEHYDROGENASE"/>
    <property type="match status" value="1"/>
</dbReference>
<sequence length="317" mass="33755">MKAAVINSFGEVPQCQDFKAPVPGDGQTIIQVKAAVLENFDKGTASGKHYASQHLYPAFPAIVGTNGIGLTAEGKLVMFRDTAPPYGAYAEQSRAGVVIPVPDGISAAKAAAIPTSAITSLIPLKYTAKLQPGETVLIHGATGVSGRIAVQLARLLGAGRVIGTGRNKASLEIVKQLGADDVIDLSLPEAQLQDAFAALGNIDVVIDFLWGRPAELLINSFVPKVDGFARREIRYVQIGTKAGFDITLAGAALRTSGLQLMGMGKMDFKVVKEELKYVWQLIQEDKLQMDIEEVPLADIAVAWQRNDLAGKRLVIVP</sequence>
<dbReference type="InterPro" id="IPR011032">
    <property type="entry name" value="GroES-like_sf"/>
</dbReference>
<protein>
    <submittedName>
        <fullName evidence="2">NADPH2:quinone reductase</fullName>
    </submittedName>
</protein>
<dbReference type="InterPro" id="IPR013149">
    <property type="entry name" value="ADH-like_C"/>
</dbReference>
<keyword evidence="3" id="KW-1185">Reference proteome</keyword>
<organism evidence="2 3">
    <name type="scientific">Chitinophaga jiangningensis</name>
    <dbReference type="NCBI Taxonomy" id="1419482"/>
    <lineage>
        <taxon>Bacteria</taxon>
        <taxon>Pseudomonadati</taxon>
        <taxon>Bacteroidota</taxon>
        <taxon>Chitinophagia</taxon>
        <taxon>Chitinophagales</taxon>
        <taxon>Chitinophagaceae</taxon>
        <taxon>Chitinophaga</taxon>
    </lineage>
</organism>
<dbReference type="Proteomes" id="UP000184420">
    <property type="component" value="Unassembled WGS sequence"/>
</dbReference>
<accession>A0A1M7A8N2</accession>
<dbReference type="AlphaFoldDB" id="A0A1M7A8N2"/>
<dbReference type="SMART" id="SM00829">
    <property type="entry name" value="PKS_ER"/>
    <property type="match status" value="1"/>
</dbReference>
<dbReference type="Pfam" id="PF00107">
    <property type="entry name" value="ADH_zinc_N"/>
    <property type="match status" value="1"/>
</dbReference>
<name>A0A1M7A8N2_9BACT</name>
<dbReference type="EMBL" id="FRBL01000003">
    <property type="protein sequence ID" value="SHL39073.1"/>
    <property type="molecule type" value="Genomic_DNA"/>
</dbReference>
<feature type="domain" description="Enoyl reductase (ER)" evidence="1">
    <location>
        <begin position="10"/>
        <end position="314"/>
    </location>
</feature>
<gene>
    <name evidence="2" type="ORF">SAMN05444266_103172</name>
</gene>
<evidence type="ECO:0000259" key="1">
    <source>
        <dbReference type="SMART" id="SM00829"/>
    </source>
</evidence>
<dbReference type="SUPFAM" id="SSF51735">
    <property type="entry name" value="NAD(P)-binding Rossmann-fold domains"/>
    <property type="match status" value="1"/>
</dbReference>
<dbReference type="InterPro" id="IPR036291">
    <property type="entry name" value="NAD(P)-bd_dom_sf"/>
</dbReference>
<dbReference type="Gene3D" id="3.90.180.10">
    <property type="entry name" value="Medium-chain alcohol dehydrogenases, catalytic domain"/>
    <property type="match status" value="1"/>
</dbReference>